<evidence type="ECO:0000313" key="3">
    <source>
        <dbReference type="Proteomes" id="UP000321805"/>
    </source>
</evidence>
<dbReference type="Pfam" id="PF13814">
    <property type="entry name" value="Replic_Relax"/>
    <property type="match status" value="1"/>
</dbReference>
<keyword evidence="3" id="KW-1185">Reference proteome</keyword>
<organism evidence="2 3">
    <name type="scientific">Baekduia soli</name>
    <dbReference type="NCBI Taxonomy" id="496014"/>
    <lineage>
        <taxon>Bacteria</taxon>
        <taxon>Bacillati</taxon>
        <taxon>Actinomycetota</taxon>
        <taxon>Thermoleophilia</taxon>
        <taxon>Solirubrobacterales</taxon>
        <taxon>Baekduiaceae</taxon>
        <taxon>Baekduia</taxon>
    </lineage>
</organism>
<protein>
    <submittedName>
        <fullName evidence="2">Uncharacterized protein</fullName>
    </submittedName>
</protein>
<sequence>MEVVRADGARVVGLSPRRGQRARGLAVVGPRRQGVSWRDQNENQKTEKTETTSTTGEERMDAMGQQTTGQRKIDAVLAGQRWPVVRGRRDAVEAERDWRWLQFVGRFRFVTTDLLAVRFGVSGRRARARVSRLESHGLLVGVRDHVSQSRAIYLTPKGARSIGRRPRRKAPRVAVQREHELAVVALAIDLELAASPGIEILTERDCRGREADGLGRHSIDLIDDRGMTSRRWPDLIVGSDQRRVAIEIEFASKAASRLASIVASYLASSLAEVRFLVASPALAARLQRTRTIQRGRLINQRITPTTTMTIAAWPGAPDHVRDQIALRLR</sequence>
<dbReference type="OrthoDB" id="5273830at2"/>
<dbReference type="EMBL" id="CP042430">
    <property type="protein sequence ID" value="QEC48584.1"/>
    <property type="molecule type" value="Genomic_DNA"/>
</dbReference>
<gene>
    <name evidence="2" type="ORF">FSW04_14060</name>
</gene>
<feature type="region of interest" description="Disordered" evidence="1">
    <location>
        <begin position="22"/>
        <end position="70"/>
    </location>
</feature>
<accession>A0A5B8U666</accession>
<dbReference type="KEGG" id="bsol:FSW04_14060"/>
<name>A0A5B8U666_9ACTN</name>
<dbReference type="SUPFAM" id="SSF46785">
    <property type="entry name" value="Winged helix' DNA-binding domain"/>
    <property type="match status" value="1"/>
</dbReference>
<reference evidence="2 3" key="1">
    <citation type="journal article" date="2018" name="J. Microbiol.">
        <title>Baekduia soli gen. nov., sp. nov., a novel bacterium isolated from the soil of Baekdu Mountain and proposal of a novel family name, Baekduiaceae fam. nov.</title>
        <authorList>
            <person name="An D.S."/>
            <person name="Siddiqi M.Z."/>
            <person name="Kim K.H."/>
            <person name="Yu H.S."/>
            <person name="Im W.T."/>
        </authorList>
    </citation>
    <scope>NUCLEOTIDE SEQUENCE [LARGE SCALE GENOMIC DNA]</scope>
    <source>
        <strain evidence="2 3">BR7-21</strain>
    </source>
</reference>
<dbReference type="InterPro" id="IPR025855">
    <property type="entry name" value="Replic_Relax"/>
</dbReference>
<evidence type="ECO:0000313" key="2">
    <source>
        <dbReference type="EMBL" id="QEC48584.1"/>
    </source>
</evidence>
<proteinExistence type="predicted"/>
<dbReference type="Proteomes" id="UP000321805">
    <property type="component" value="Chromosome"/>
</dbReference>
<feature type="compositionally biased region" description="Basic and acidic residues" evidence="1">
    <location>
        <begin position="39"/>
        <end position="61"/>
    </location>
</feature>
<dbReference type="InterPro" id="IPR036390">
    <property type="entry name" value="WH_DNA-bd_sf"/>
</dbReference>
<dbReference type="AlphaFoldDB" id="A0A5B8U666"/>
<evidence type="ECO:0000256" key="1">
    <source>
        <dbReference type="SAM" id="MobiDB-lite"/>
    </source>
</evidence>